<dbReference type="RefSeq" id="WP_089199387.1">
    <property type="nucleotide sequence ID" value="NZ_NHRJ02000003.1"/>
</dbReference>
<dbReference type="EMBL" id="NHRJ02000003">
    <property type="protein sequence ID" value="PZE21191.1"/>
    <property type="molecule type" value="Genomic_DNA"/>
</dbReference>
<dbReference type="PROSITE" id="PS51186">
    <property type="entry name" value="GNAT"/>
    <property type="match status" value="1"/>
</dbReference>
<dbReference type="InterPro" id="IPR041380">
    <property type="entry name" value="Acetyltransf_17"/>
</dbReference>
<dbReference type="SUPFAM" id="SSF55729">
    <property type="entry name" value="Acyl-CoA N-acyltransferases (Nat)"/>
    <property type="match status" value="1"/>
</dbReference>
<evidence type="ECO:0000313" key="2">
    <source>
        <dbReference type="EMBL" id="PZE21191.1"/>
    </source>
</evidence>
<comment type="caution">
    <text evidence="2">The sequence shown here is derived from an EMBL/GenBank/DDBJ whole genome shotgun (WGS) entry which is preliminary data.</text>
</comment>
<dbReference type="PANTHER" id="PTHR37817">
    <property type="entry name" value="N-ACETYLTRANSFERASE EIS"/>
    <property type="match status" value="1"/>
</dbReference>
<dbReference type="InterPro" id="IPR016181">
    <property type="entry name" value="Acyl_CoA_acyltransferase"/>
</dbReference>
<dbReference type="InterPro" id="IPR051554">
    <property type="entry name" value="Acetyltransferase_Eis"/>
</dbReference>
<protein>
    <submittedName>
        <fullName evidence="2">GNAT family N-acetyltransferase</fullName>
    </submittedName>
</protein>
<organism evidence="2 3">
    <name type="scientific">Paenibacillus xerothermodurans</name>
    <dbReference type="NCBI Taxonomy" id="1977292"/>
    <lineage>
        <taxon>Bacteria</taxon>
        <taxon>Bacillati</taxon>
        <taxon>Bacillota</taxon>
        <taxon>Bacilli</taxon>
        <taxon>Bacillales</taxon>
        <taxon>Paenibacillaceae</taxon>
        <taxon>Paenibacillus</taxon>
    </lineage>
</organism>
<dbReference type="InterPro" id="IPR036527">
    <property type="entry name" value="SCP2_sterol-bd_dom_sf"/>
</dbReference>
<evidence type="ECO:0000259" key="1">
    <source>
        <dbReference type="PROSITE" id="PS51186"/>
    </source>
</evidence>
<dbReference type="InterPro" id="IPR025559">
    <property type="entry name" value="Eis_dom"/>
</dbReference>
<evidence type="ECO:0000313" key="3">
    <source>
        <dbReference type="Proteomes" id="UP000214746"/>
    </source>
</evidence>
<dbReference type="Proteomes" id="UP000214746">
    <property type="component" value="Unassembled WGS sequence"/>
</dbReference>
<dbReference type="OrthoDB" id="9768284at2"/>
<dbReference type="Gene3D" id="3.30.1050.10">
    <property type="entry name" value="SCP2 sterol-binding domain"/>
    <property type="match status" value="1"/>
</dbReference>
<dbReference type="GO" id="GO:0034069">
    <property type="term" value="F:aminoglycoside N-acetyltransferase activity"/>
    <property type="evidence" value="ECO:0007669"/>
    <property type="project" value="TreeGrafter"/>
</dbReference>
<dbReference type="PANTHER" id="PTHR37817:SF1">
    <property type="entry name" value="N-ACETYLTRANSFERASE EIS"/>
    <property type="match status" value="1"/>
</dbReference>
<sequence>MNEPEIRLIPKEQYLESLSLSEFAFQMELAPQAREEKIAQWKEEEHWGAYVDGRLAARMMVLGLHTWLHGKRWAMGGIASVATWPEYRRGGLVAGLLRNALRVMRENGQTLSYLHPFQFAFYRKFGWETYTETKKYEIPTALLPKLPAQAGRVIRPGEDVELLNSIYRSFAVRYNGTLDRDDVWWKQRIFANKKGQAAVYYDAANAPCGYVYYQVKERVCQIHELVALNREAQKGLWRFIADHDSMIDKVTLSAPSDDRLPFLLENPRIKQEIMPYFMARIVDLERFLQLFPFAAPEGQKQRQSEIQLHVTDEHAEWNNAWFAVRIESDGSVRTEKMPDSEGANIASTPSIACDIATLTTMMMSYQRPAFLWEIERLRGDEAALDLLEAIIPHRQTYLPDFF</sequence>
<proteinExistence type="predicted"/>
<dbReference type="Pfam" id="PF13530">
    <property type="entry name" value="SCP2_2"/>
    <property type="match status" value="1"/>
</dbReference>
<feature type="domain" description="N-acetyltransferase" evidence="1">
    <location>
        <begin position="4"/>
        <end position="149"/>
    </location>
</feature>
<dbReference type="SUPFAM" id="SSF55718">
    <property type="entry name" value="SCP-like"/>
    <property type="match status" value="1"/>
</dbReference>
<dbReference type="Pfam" id="PF17668">
    <property type="entry name" value="Acetyltransf_17"/>
    <property type="match status" value="1"/>
</dbReference>
<dbReference type="Pfam" id="PF13527">
    <property type="entry name" value="Acetyltransf_9"/>
    <property type="match status" value="1"/>
</dbReference>
<dbReference type="CDD" id="cd04301">
    <property type="entry name" value="NAT_SF"/>
    <property type="match status" value="1"/>
</dbReference>
<dbReference type="Gene3D" id="3.40.630.30">
    <property type="match status" value="2"/>
</dbReference>
<keyword evidence="3" id="KW-1185">Reference proteome</keyword>
<accession>A0A2W1NDK3</accession>
<gene>
    <name evidence="2" type="ORF">CBW46_007400</name>
</gene>
<reference evidence="2" key="1">
    <citation type="submission" date="2018-06" db="EMBL/GenBank/DDBJ databases">
        <title>Paenibacillus xerothermodurans sp. nov. an extremely dry heat resistant spore forming bacterium isolated from the soil of Cape Canaveral, Florida.</title>
        <authorList>
            <person name="Seuylemezian A."/>
            <person name="Kaur N."/>
            <person name="Patil P."/>
            <person name="Patil P."/>
            <person name="Mayilraj S."/>
            <person name="Vaishampayan P."/>
        </authorList>
    </citation>
    <scope>NUCLEOTIDE SEQUENCE [LARGE SCALE GENOMIC DNA]</scope>
    <source>
        <strain evidence="2">ATCC 27380</strain>
    </source>
</reference>
<dbReference type="AlphaFoldDB" id="A0A2W1NDK3"/>
<dbReference type="GO" id="GO:0030649">
    <property type="term" value="P:aminoglycoside antibiotic catabolic process"/>
    <property type="evidence" value="ECO:0007669"/>
    <property type="project" value="TreeGrafter"/>
</dbReference>
<dbReference type="InterPro" id="IPR000182">
    <property type="entry name" value="GNAT_dom"/>
</dbReference>
<name>A0A2W1NDK3_PAEXE</name>